<sequence>MSLCFSISSLRAIGLALLVRSTVAARVCGTGYNSTGYSLRITDFRYDGADSSNNDQFATVSVGLTDSSRPLYPLYGCNVEWPESWAGWSQGGSDIIWSDCIPNGVASLPSTDKTVSFALDWRSKTMYLAHTFACSDRTGSEGLATGSVSLDLECKNDDGPSYCVLQRTTAGTVPVYDIGTRSLPAPVNTTSTCTVTSSLSASKYHSWRLDNWSRTYRMPAGSLAPGSTATPNHDTGPSFTLTSITSGCVFNCTTGNPWDQTGIFRGYCQSEAAPQGATVEFTFDQDLNILTVRQDWDGRTLSSDIVGVEYMQASCDRQFNSEDVYVCSSPPVWFGAGIPS</sequence>
<evidence type="ECO:0000313" key="3">
    <source>
        <dbReference type="Proteomes" id="UP000275385"/>
    </source>
</evidence>
<proteinExistence type="predicted"/>
<name>A0A420Y8A7_9PEZI</name>
<keyword evidence="3" id="KW-1185">Reference proteome</keyword>
<evidence type="ECO:0008006" key="4">
    <source>
        <dbReference type="Google" id="ProtNLM"/>
    </source>
</evidence>
<protein>
    <recommendedName>
        <fullName evidence="4">AA1-like domain-containing protein</fullName>
    </recommendedName>
</protein>
<feature type="chain" id="PRO_5019423130" description="AA1-like domain-containing protein" evidence="1">
    <location>
        <begin position="25"/>
        <end position="340"/>
    </location>
</feature>
<dbReference type="AlphaFoldDB" id="A0A420Y8A7"/>
<gene>
    <name evidence="2" type="ORF">DL546_004318</name>
</gene>
<keyword evidence="1" id="KW-0732">Signal</keyword>
<dbReference type="OrthoDB" id="4729605at2759"/>
<comment type="caution">
    <text evidence="2">The sequence shown here is derived from an EMBL/GenBank/DDBJ whole genome shotgun (WGS) entry which is preliminary data.</text>
</comment>
<dbReference type="Proteomes" id="UP000275385">
    <property type="component" value="Unassembled WGS sequence"/>
</dbReference>
<accession>A0A420Y8A7</accession>
<reference evidence="2 3" key="1">
    <citation type="submission" date="2018-08" db="EMBL/GenBank/DDBJ databases">
        <title>Draft genome of the lignicolous fungus Coniochaeta pulveracea.</title>
        <authorList>
            <person name="Borstlap C.J."/>
            <person name="De Witt R.N."/>
            <person name="Botha A."/>
            <person name="Volschenk H."/>
        </authorList>
    </citation>
    <scope>NUCLEOTIDE SEQUENCE [LARGE SCALE GENOMIC DNA]</scope>
    <source>
        <strain evidence="2 3">CAB683</strain>
    </source>
</reference>
<feature type="signal peptide" evidence="1">
    <location>
        <begin position="1"/>
        <end position="24"/>
    </location>
</feature>
<dbReference type="EMBL" id="QVQW01000034">
    <property type="protein sequence ID" value="RKU44134.1"/>
    <property type="molecule type" value="Genomic_DNA"/>
</dbReference>
<evidence type="ECO:0000313" key="2">
    <source>
        <dbReference type="EMBL" id="RKU44134.1"/>
    </source>
</evidence>
<evidence type="ECO:0000256" key="1">
    <source>
        <dbReference type="SAM" id="SignalP"/>
    </source>
</evidence>
<organism evidence="2 3">
    <name type="scientific">Coniochaeta pulveracea</name>
    <dbReference type="NCBI Taxonomy" id="177199"/>
    <lineage>
        <taxon>Eukaryota</taxon>
        <taxon>Fungi</taxon>
        <taxon>Dikarya</taxon>
        <taxon>Ascomycota</taxon>
        <taxon>Pezizomycotina</taxon>
        <taxon>Sordariomycetes</taxon>
        <taxon>Sordariomycetidae</taxon>
        <taxon>Coniochaetales</taxon>
        <taxon>Coniochaetaceae</taxon>
        <taxon>Coniochaeta</taxon>
    </lineage>
</organism>